<evidence type="ECO:0000256" key="2">
    <source>
        <dbReference type="ARBA" id="ARBA00007857"/>
    </source>
</evidence>
<dbReference type="InterPro" id="IPR021726">
    <property type="entry name" value="THO_THOC2_N"/>
</dbReference>
<comment type="caution">
    <text evidence="9">The sequence shown here is derived from an EMBL/GenBank/DDBJ whole genome shotgun (WGS) entry which is preliminary data.</text>
</comment>
<dbReference type="GO" id="GO:0006397">
    <property type="term" value="P:mRNA processing"/>
    <property type="evidence" value="ECO:0007669"/>
    <property type="project" value="InterPro"/>
</dbReference>
<sequence length="1744" mass="192340">MEVEAAQTVPEAQAPLKPLPEDELWYARIEDTSQPGAASDQQTVTRAKELLAKQEVSNQRLQETVDVEFLEELGLVADATRFKKLHIQTNTKMLYAQQKYNLLREESEGFGKAINALFQFGKAGLTLAAIPFLLRELRALIGYFDLDPIRLADIALEAFAADPKNIAFLELMQLFPRAALPHILGFKFKIAAEDQSAAFPGYASSLSLVAAQLIKARYIQLDALLPHLQPADATLQMSIAEGQRSFEVAADGILKSSLGGGKPEAPQEAKGLLALAVTAARLELAALPMEDAAFSAVGQGNHKLALTEGLLRVGAWPEASRMLVWLGGLGAPAAAHAGVRSALCQLLAQRLEPFHAWLHHNGLGGGPHQVDGTAPDISDETMDILHALGFRVASDPLLFQKVVKMVSFAVGRHVQPSGPSDSTSRITQVAAVPALPAQLGSLSKLQNLLLDVVLPGLQLVPASVPVTAAVWQLLRQLPYRQRFCIYARWQGVQTEQVLLYAAASLAQREVKRVMRRISNDDPNRDTPEQRLENKRLAGIAAKATHANPLSALDPGIAQAIGYGNSYHKQVVDTLRYVTPMGHDVFTYLIVDNLASPHRKKLSKDGLNVSSWLQNLASFAGMACMRYPSINVHAILEYSVCRLRDFQVSELVVVKEIITSLSGIAMVHSLNPDQLESTAGGDTLRAESVAETGKTALRSSEQRRNAICLLNALQQGPKEDHLLVPLLVLLAQQRQHIATQTPNTDQLKLLLELFDQCSETLSQYIKFLQKYLPRDKYEQLLPSLDTLVTGFGLDVEVAWQVYRHLTIHLEPDTSASPEDGEVEEQEADASRDATGVVAPSTPPIIGGPTHIEDAGRDRKPLTEQERRMWQNWQANSGSEGGPTPMDVDESVDTVTWSSLVEASRRYLSDSTKSLIRPDFYLAFWSLRYYDIHVPEDRYKATMAAIRSKIVENSRTLRGGLGPREHDALEEQQVRLQGTLEKLSSEQAVQRQHVERVMARMHSLTEEWNSGATRVKGCNVVFIQDCVLPRCLYSPEDAAFAGTYLSLLTRLAVDWPVAFVYNTVFTEVLSILACTSEREAENLAITLRILLNDVTRWQEDPEAFGKECAISKGWSLDAAAAQECIAYSKFVQLYVKWLRLIAQMMVHCLCSGVYSQMRNALLVINSIRQVFPRSKTATDMLIDAIKNVLVTEKRMDLKTSLSTYQSWLENEQKDPNSVRNMHEGQFNKEQPPPEVALAHSSPEHTDPRKPDAKKERAEVMRERAEAAKEEVKGKKEYAEVKKEDAAAAAPAPSSAAPAEAKIEPAAEKPQTTSRKPPAVPASEGGKEKGKEKEHRSSKREPIPAQRTASIPAPSRKRPAHEPSGDQQPPTKEAKHAGAEAKSHTNGRLADSKSPQSTEKRRPSPLSPDAEVYVPRTAREGSSKPEEAAQTAAASTHRHHKRARAEEEPKKDRKKEKEREKEHDRADNDRSDKVQDRSERERDRSEKGKDRAENKGREAGPAPASQESRHAPSAAQASNNAAPASDPKSRAASRQPEGSSPRPHAAEADADGKRESRRDKEKRSEKDKKSEKEKDRDRGREPSKPSSRQGEEGRKDKESRHDKPSRGADKEAAIVLEAKRSAERPAKREAAEEPAPSSRKPSARRSETGEIVSEGQTSRHRKTSAAAEGPPGPRSEAVAAGLDADRQDRERQTEDSLRHGKSSTRERSVPRETGRRERSRIPAVPIPEGPRPLGAGLQNRLSRGPGR</sequence>
<comment type="subcellular location">
    <subcellularLocation>
        <location evidence="1">Nucleus</location>
    </subcellularLocation>
</comment>
<keyword evidence="10" id="KW-1185">Reference proteome</keyword>
<feature type="compositionally biased region" description="Basic and acidic residues" evidence="5">
    <location>
        <begin position="1414"/>
        <end position="1424"/>
    </location>
</feature>
<dbReference type="InterPro" id="IPR021418">
    <property type="entry name" value="THO_THOC2_C"/>
</dbReference>
<gene>
    <name evidence="9" type="ORF">WJX74_000949</name>
</gene>
<dbReference type="GO" id="GO:0003729">
    <property type="term" value="F:mRNA binding"/>
    <property type="evidence" value="ECO:0007669"/>
    <property type="project" value="TreeGrafter"/>
</dbReference>
<feature type="compositionally biased region" description="Low complexity" evidence="5">
    <location>
        <begin position="1284"/>
        <end position="1297"/>
    </location>
</feature>
<dbReference type="InterPro" id="IPR040007">
    <property type="entry name" value="Tho2"/>
</dbReference>
<feature type="compositionally biased region" description="Acidic residues" evidence="5">
    <location>
        <begin position="817"/>
        <end position="826"/>
    </location>
</feature>
<feature type="domain" description="THO complex subunit 2 N-terminal" evidence="8">
    <location>
        <begin position="375"/>
        <end position="521"/>
    </location>
</feature>
<feature type="compositionally biased region" description="Basic and acidic residues" evidence="5">
    <location>
        <begin position="1680"/>
        <end position="1717"/>
    </location>
</feature>
<organism evidence="9 10">
    <name type="scientific">Apatococcus lobatus</name>
    <dbReference type="NCBI Taxonomy" id="904363"/>
    <lineage>
        <taxon>Eukaryota</taxon>
        <taxon>Viridiplantae</taxon>
        <taxon>Chlorophyta</taxon>
        <taxon>core chlorophytes</taxon>
        <taxon>Trebouxiophyceae</taxon>
        <taxon>Chlorellales</taxon>
        <taxon>Chlorellaceae</taxon>
        <taxon>Apatococcus</taxon>
    </lineage>
</organism>
<feature type="compositionally biased region" description="Basic and acidic residues" evidence="5">
    <location>
        <begin position="1541"/>
        <end position="1628"/>
    </location>
</feature>
<protein>
    <recommendedName>
        <fullName evidence="3">THO complex subunit 2</fullName>
    </recommendedName>
</protein>
<comment type="similarity">
    <text evidence="2">Belongs to the THOC2 family.</text>
</comment>
<keyword evidence="4" id="KW-0539">Nucleus</keyword>
<dbReference type="PANTHER" id="PTHR21597">
    <property type="entry name" value="THO2 PROTEIN"/>
    <property type="match status" value="1"/>
</dbReference>
<feature type="region of interest" description="Disordered" evidence="5">
    <location>
        <begin position="810"/>
        <end position="854"/>
    </location>
</feature>
<dbReference type="Pfam" id="PF11262">
    <property type="entry name" value="Tho2"/>
    <property type="match status" value="1"/>
</dbReference>
<feature type="domain" description="THO complex subunit 2 N-terminal" evidence="8">
    <location>
        <begin position="43"/>
        <end position="249"/>
    </location>
</feature>
<dbReference type="InterPro" id="IPR032302">
    <property type="entry name" value="THOC2_N"/>
</dbReference>
<feature type="region of interest" description="Disordered" evidence="5">
    <location>
        <begin position="1210"/>
        <end position="1744"/>
    </location>
</feature>
<feature type="compositionally biased region" description="Basic and acidic residues" evidence="5">
    <location>
        <begin position="1369"/>
        <end position="1380"/>
    </location>
</feature>
<dbReference type="GO" id="GO:0006406">
    <property type="term" value="P:mRNA export from nucleus"/>
    <property type="evidence" value="ECO:0007669"/>
    <property type="project" value="InterPro"/>
</dbReference>
<evidence type="ECO:0000313" key="10">
    <source>
        <dbReference type="Proteomes" id="UP001438707"/>
    </source>
</evidence>
<proteinExistence type="inferred from homology"/>
<feature type="compositionally biased region" description="Basic and acidic residues" evidence="5">
    <location>
        <begin position="1441"/>
        <end position="1495"/>
    </location>
</feature>
<feature type="domain" description="THO complex subunitTHOC2 C-terminal" evidence="6">
    <location>
        <begin position="913"/>
        <end position="1204"/>
    </location>
</feature>
<dbReference type="Pfam" id="PF16134">
    <property type="entry name" value="THOC2_N"/>
    <property type="match status" value="2"/>
</dbReference>
<evidence type="ECO:0000256" key="4">
    <source>
        <dbReference type="ARBA" id="ARBA00023242"/>
    </source>
</evidence>
<dbReference type="EMBL" id="JALJOS010000023">
    <property type="protein sequence ID" value="KAK9825719.1"/>
    <property type="molecule type" value="Genomic_DNA"/>
</dbReference>
<name>A0AAW1QW33_9CHLO</name>
<dbReference type="PANTHER" id="PTHR21597:SF0">
    <property type="entry name" value="THO COMPLEX SUBUNIT 2"/>
    <property type="match status" value="1"/>
</dbReference>
<feature type="compositionally biased region" description="Basic and acidic residues" evidence="5">
    <location>
        <begin position="1210"/>
        <end position="1224"/>
    </location>
</feature>
<evidence type="ECO:0000256" key="5">
    <source>
        <dbReference type="SAM" id="MobiDB-lite"/>
    </source>
</evidence>
<evidence type="ECO:0000259" key="8">
    <source>
        <dbReference type="Pfam" id="PF16134"/>
    </source>
</evidence>
<evidence type="ECO:0000313" key="9">
    <source>
        <dbReference type="EMBL" id="KAK9825719.1"/>
    </source>
</evidence>
<evidence type="ECO:0000256" key="1">
    <source>
        <dbReference type="ARBA" id="ARBA00004123"/>
    </source>
</evidence>
<evidence type="ECO:0000259" key="7">
    <source>
        <dbReference type="Pfam" id="PF11732"/>
    </source>
</evidence>
<feature type="compositionally biased region" description="Low complexity" evidence="5">
    <location>
        <begin position="1508"/>
        <end position="1522"/>
    </location>
</feature>
<dbReference type="GO" id="GO:0000445">
    <property type="term" value="C:THO complex part of transcription export complex"/>
    <property type="evidence" value="ECO:0007669"/>
    <property type="project" value="TreeGrafter"/>
</dbReference>
<dbReference type="Pfam" id="PF11732">
    <property type="entry name" value="Thoc2"/>
    <property type="match status" value="1"/>
</dbReference>
<accession>A0AAW1QW33</accession>
<evidence type="ECO:0000256" key="3">
    <source>
        <dbReference type="ARBA" id="ARBA00019596"/>
    </source>
</evidence>
<feature type="compositionally biased region" description="Basic and acidic residues" evidence="5">
    <location>
        <begin position="1239"/>
        <end position="1283"/>
    </location>
</feature>
<feature type="compositionally biased region" description="Basic and acidic residues" evidence="5">
    <location>
        <begin position="1322"/>
        <end position="1339"/>
    </location>
</feature>
<feature type="region of interest" description="Disordered" evidence="5">
    <location>
        <begin position="1"/>
        <end position="20"/>
    </location>
</feature>
<feature type="domain" description="THO complex subunitTHOC2 N-terminal" evidence="7">
    <location>
        <begin position="541"/>
        <end position="616"/>
    </location>
</feature>
<dbReference type="Proteomes" id="UP001438707">
    <property type="component" value="Unassembled WGS sequence"/>
</dbReference>
<evidence type="ECO:0000259" key="6">
    <source>
        <dbReference type="Pfam" id="PF11262"/>
    </source>
</evidence>
<reference evidence="9 10" key="1">
    <citation type="journal article" date="2024" name="Nat. Commun.">
        <title>Phylogenomics reveals the evolutionary origins of lichenization in chlorophyte algae.</title>
        <authorList>
            <person name="Puginier C."/>
            <person name="Libourel C."/>
            <person name="Otte J."/>
            <person name="Skaloud P."/>
            <person name="Haon M."/>
            <person name="Grisel S."/>
            <person name="Petersen M."/>
            <person name="Berrin J.G."/>
            <person name="Delaux P.M."/>
            <person name="Dal Grande F."/>
            <person name="Keller J."/>
        </authorList>
    </citation>
    <scope>NUCLEOTIDE SEQUENCE [LARGE SCALE GENOMIC DNA]</scope>
    <source>
        <strain evidence="9 10">SAG 2145</strain>
    </source>
</reference>